<dbReference type="EC" id="3.4.19.1" evidence="5"/>
<dbReference type="GO" id="GO:0004252">
    <property type="term" value="F:serine-type endopeptidase activity"/>
    <property type="evidence" value="ECO:0007669"/>
    <property type="project" value="TreeGrafter"/>
</dbReference>
<reference evidence="11 12" key="2">
    <citation type="submission" date="2017-02" db="EMBL/GenBank/DDBJ databases">
        <title>A genome survey and senescence transcriptome analysis in Lentinula edodes.</title>
        <authorList>
            <person name="Sakamoto Y."/>
            <person name="Nakade K."/>
            <person name="Sato S."/>
            <person name="Yoshida Y."/>
            <person name="Miyazaki K."/>
            <person name="Natsume S."/>
            <person name="Konno N."/>
        </authorList>
    </citation>
    <scope>NUCLEOTIDE SEQUENCE [LARGE SCALE GENOMIC DNA]</scope>
    <source>
        <strain evidence="11 12">NBRC 111202</strain>
    </source>
</reference>
<dbReference type="SUPFAM" id="SSF82171">
    <property type="entry name" value="DPP6 N-terminal domain-like"/>
    <property type="match status" value="1"/>
</dbReference>
<dbReference type="Pfam" id="PF19283">
    <property type="entry name" value="APEH_N"/>
    <property type="match status" value="1"/>
</dbReference>
<evidence type="ECO:0000256" key="3">
    <source>
        <dbReference type="ARBA" id="ARBA00010040"/>
    </source>
</evidence>
<evidence type="ECO:0000259" key="10">
    <source>
        <dbReference type="Pfam" id="PF19283"/>
    </source>
</evidence>
<dbReference type="GO" id="GO:0008242">
    <property type="term" value="F:omega peptidase activity"/>
    <property type="evidence" value="ECO:0007669"/>
    <property type="project" value="UniProtKB-EC"/>
</dbReference>
<dbReference type="Pfam" id="PF00326">
    <property type="entry name" value="Peptidase_S9"/>
    <property type="match status" value="2"/>
</dbReference>
<dbReference type="PANTHER" id="PTHR42776">
    <property type="entry name" value="SERINE PEPTIDASE S9 FAMILY MEMBER"/>
    <property type="match status" value="1"/>
</dbReference>
<dbReference type="InterPro" id="IPR001375">
    <property type="entry name" value="Peptidase_S9_cat"/>
</dbReference>
<evidence type="ECO:0000256" key="1">
    <source>
        <dbReference type="ARBA" id="ARBA00000721"/>
    </source>
</evidence>
<evidence type="ECO:0000256" key="4">
    <source>
        <dbReference type="ARBA" id="ARBA00011881"/>
    </source>
</evidence>
<comment type="subunit">
    <text evidence="4">Homotetramer.</text>
</comment>
<evidence type="ECO:0000313" key="12">
    <source>
        <dbReference type="Proteomes" id="UP000188533"/>
    </source>
</evidence>
<dbReference type="PANTHER" id="PTHR42776:SF4">
    <property type="entry name" value="ACYLAMINO-ACID-RELEASING ENZYME"/>
    <property type="match status" value="1"/>
</dbReference>
<organism evidence="11 12">
    <name type="scientific">Lentinula edodes</name>
    <name type="common">Shiitake mushroom</name>
    <name type="synonym">Lentinus edodes</name>
    <dbReference type="NCBI Taxonomy" id="5353"/>
    <lineage>
        <taxon>Eukaryota</taxon>
        <taxon>Fungi</taxon>
        <taxon>Dikarya</taxon>
        <taxon>Basidiomycota</taxon>
        <taxon>Agaricomycotina</taxon>
        <taxon>Agaricomycetes</taxon>
        <taxon>Agaricomycetidae</taxon>
        <taxon>Agaricales</taxon>
        <taxon>Marasmiineae</taxon>
        <taxon>Omphalotaceae</taxon>
        <taxon>Lentinula</taxon>
    </lineage>
</organism>
<keyword evidence="6" id="KW-0963">Cytoplasm</keyword>
<comment type="subcellular location">
    <subcellularLocation>
        <location evidence="2">Cytoplasm</location>
    </subcellularLocation>
</comment>
<feature type="domain" description="Acylamino-acid-releasing enzyme N-terminal" evidence="10">
    <location>
        <begin position="153"/>
        <end position="406"/>
    </location>
</feature>
<evidence type="ECO:0000256" key="6">
    <source>
        <dbReference type="ARBA" id="ARBA00022490"/>
    </source>
</evidence>
<dbReference type="STRING" id="5353.A0A1Q3EHR6"/>
<protein>
    <recommendedName>
        <fullName evidence="5">acylaminoacyl-peptidase</fullName>
        <ecNumber evidence="5">3.4.19.1</ecNumber>
    </recommendedName>
    <alternativeName>
        <fullName evidence="8">Dipeptidyl-peptidase V</fullName>
    </alternativeName>
</protein>
<dbReference type="Gene3D" id="3.40.50.1820">
    <property type="entry name" value="alpha/beta hydrolase"/>
    <property type="match status" value="1"/>
</dbReference>
<name>A0A1Q3EHR6_LENED</name>
<dbReference type="SUPFAM" id="SSF53474">
    <property type="entry name" value="alpha/beta-Hydrolases"/>
    <property type="match status" value="1"/>
</dbReference>
<keyword evidence="7 11" id="KW-0378">Hydrolase</keyword>
<evidence type="ECO:0000259" key="9">
    <source>
        <dbReference type="Pfam" id="PF00326"/>
    </source>
</evidence>
<reference evidence="11 12" key="1">
    <citation type="submission" date="2016-08" db="EMBL/GenBank/DDBJ databases">
        <authorList>
            <consortium name="Lentinula edodes genome sequencing consortium"/>
            <person name="Sakamoto Y."/>
            <person name="Nakade K."/>
            <person name="Sato S."/>
            <person name="Yoshida Y."/>
            <person name="Miyazaki K."/>
            <person name="Natsume S."/>
            <person name="Konno N."/>
        </authorList>
    </citation>
    <scope>NUCLEOTIDE SEQUENCE [LARGE SCALE GENOMIC DNA]</scope>
    <source>
        <strain evidence="11 12">NBRC 111202</strain>
    </source>
</reference>
<sequence>MSIQTYDELTSVPVPIAAFLHNHVVQVQFSITDNTRNVKRNVSKSIPLDAQALNTMSVTEEIIGVVSTAYSPSGDLKVILRETGDEKDKKRFVEVWNNNPAMLTCKDVTDVHGIFYADDFFNSLCFSPSENFIIYTAEKKKPIEKNSFEKFSYRQPFGEGLAGKHTPVLFLFDWRATKLVSLEHDAPVFFGQALFGRSSEFKIYATGYETASDERLLGIKSCYNRPTGIWQLSITPAQEIQNDADSWKCNVIKLTASHLSCRSPRVVKSNGKDTLLWISQPTGGAHGATSALHSLEITSDIDPSKTQTIVDTVWEPAKDEFPGLYLSDSGLPRTTHVNWGAGDYIVTSTNWGSRFTIVLISLLDGAVKDLTPPDEKLLSWSTVLGAKGDQFVCVRSSLTSPFELVLVKFDTDGTCSFSTIHKTSISAELRTRLNSLTVKIVPIPNRFPTETIVVQQSSSSTKHNEKIPPCITIPHGGPHGAATVTYTASVCFLALEGYTISLPNYTGSTGYGEKYIQALIGQCGTLDVGDCIESVRHLVKIGVANEGRGKMFLGGGSHGGFLLGHLIGQYPHVFTSAVLRNPVISAGEISTSDIQDWYFSEFGIDYALSSLPLGYTGSSTSLKAVVPPRIMTPEVYSKLYYASPIAHVHKVTASVLLLIGDSDQRVAPTQGIGYYHALKALRTDSPDDIEIMVFPGEGHPLEGVEASKVVWLRTVEWFRREAS</sequence>
<accession>A0A1Q3EHR6</accession>
<dbReference type="GO" id="GO:0005737">
    <property type="term" value="C:cytoplasm"/>
    <property type="evidence" value="ECO:0007669"/>
    <property type="project" value="UniProtKB-SubCell"/>
</dbReference>
<gene>
    <name evidence="11" type="ORF">LENED_008675</name>
</gene>
<comment type="caution">
    <text evidence="11">The sequence shown here is derived from an EMBL/GenBank/DDBJ whole genome shotgun (WGS) entry which is preliminary data.</text>
</comment>
<evidence type="ECO:0000256" key="5">
    <source>
        <dbReference type="ARBA" id="ARBA00012917"/>
    </source>
</evidence>
<keyword evidence="12" id="KW-1185">Reference proteome</keyword>
<comment type="similarity">
    <text evidence="3">Belongs to the peptidase S9C family.</text>
</comment>
<feature type="domain" description="Peptidase S9 prolyl oligopeptidase catalytic" evidence="9">
    <location>
        <begin position="489"/>
        <end position="592"/>
    </location>
</feature>
<dbReference type="GO" id="GO:0006508">
    <property type="term" value="P:proteolysis"/>
    <property type="evidence" value="ECO:0007669"/>
    <property type="project" value="InterPro"/>
</dbReference>
<dbReference type="InterPro" id="IPR029058">
    <property type="entry name" value="AB_hydrolase_fold"/>
</dbReference>
<evidence type="ECO:0000256" key="8">
    <source>
        <dbReference type="ARBA" id="ARBA00032829"/>
    </source>
</evidence>
<evidence type="ECO:0000313" key="11">
    <source>
        <dbReference type="EMBL" id="GAW06731.1"/>
    </source>
</evidence>
<proteinExistence type="inferred from homology"/>
<feature type="domain" description="Peptidase S9 prolyl oligopeptidase catalytic" evidence="9">
    <location>
        <begin position="637"/>
        <end position="720"/>
    </location>
</feature>
<evidence type="ECO:0000256" key="2">
    <source>
        <dbReference type="ARBA" id="ARBA00004496"/>
    </source>
</evidence>
<dbReference type="AlphaFoldDB" id="A0A1Q3EHR6"/>
<comment type="catalytic activity">
    <reaction evidence="1">
        <text>Cleavage of an N-acetyl or N-formyl amino acid from the N-terminus of a polypeptide.</text>
        <dbReference type="EC" id="3.4.19.1"/>
    </reaction>
</comment>
<dbReference type="Proteomes" id="UP000188533">
    <property type="component" value="Unassembled WGS sequence"/>
</dbReference>
<evidence type="ECO:0000256" key="7">
    <source>
        <dbReference type="ARBA" id="ARBA00022801"/>
    </source>
</evidence>
<dbReference type="InterPro" id="IPR045550">
    <property type="entry name" value="AARE_N"/>
</dbReference>
<dbReference type="EMBL" id="BDGU01000347">
    <property type="protein sequence ID" value="GAW06731.1"/>
    <property type="molecule type" value="Genomic_DNA"/>
</dbReference>